<proteinExistence type="predicted"/>
<evidence type="ECO:0000256" key="1">
    <source>
        <dbReference type="SAM" id="Phobius"/>
    </source>
</evidence>
<dbReference type="InterPro" id="IPR046035">
    <property type="entry name" value="DUF5993"/>
</dbReference>
<dbReference type="EMBL" id="JAEKJA010000005">
    <property type="protein sequence ID" value="MBJ3775508.1"/>
    <property type="molecule type" value="Genomic_DNA"/>
</dbReference>
<dbReference type="Proteomes" id="UP000609531">
    <property type="component" value="Unassembled WGS sequence"/>
</dbReference>
<keyword evidence="1" id="KW-0472">Membrane</keyword>
<evidence type="ECO:0000313" key="2">
    <source>
        <dbReference type="EMBL" id="MBJ3775508.1"/>
    </source>
</evidence>
<dbReference type="Pfam" id="PF19455">
    <property type="entry name" value="DUF5993"/>
    <property type="match status" value="1"/>
</dbReference>
<keyword evidence="1" id="KW-0812">Transmembrane</keyword>
<dbReference type="AlphaFoldDB" id="A0A934IN99"/>
<comment type="caution">
    <text evidence="2">The sequence shown here is derived from an EMBL/GenBank/DDBJ whole genome shotgun (WGS) entry which is preliminary data.</text>
</comment>
<keyword evidence="1" id="KW-1133">Transmembrane helix</keyword>
<keyword evidence="3" id="KW-1185">Reference proteome</keyword>
<sequence length="51" mass="5347">MMSIPFFGVALALVFAAFRARGVAVMLVLLSLAATLVLFNAYVTASLGLDL</sequence>
<accession>A0A934IN99</accession>
<feature type="transmembrane region" description="Helical" evidence="1">
    <location>
        <begin position="29"/>
        <end position="49"/>
    </location>
</feature>
<dbReference type="RefSeq" id="WP_198881398.1">
    <property type="nucleotide sequence ID" value="NZ_JAEKJA010000005.1"/>
</dbReference>
<protein>
    <submittedName>
        <fullName evidence="2">Uncharacterized protein</fullName>
    </submittedName>
</protein>
<evidence type="ECO:0000313" key="3">
    <source>
        <dbReference type="Proteomes" id="UP000609531"/>
    </source>
</evidence>
<reference evidence="2" key="1">
    <citation type="submission" date="2020-12" db="EMBL/GenBank/DDBJ databases">
        <title>Bacterial taxonomy.</title>
        <authorList>
            <person name="Pan X."/>
        </authorList>
    </citation>
    <scope>NUCLEOTIDE SEQUENCE</scope>
    <source>
        <strain evidence="2">B2012</strain>
    </source>
</reference>
<gene>
    <name evidence="2" type="ORF">JCR33_07425</name>
</gene>
<organism evidence="2 3">
    <name type="scientific">Acuticoccus mangrovi</name>
    <dbReference type="NCBI Taxonomy" id="2796142"/>
    <lineage>
        <taxon>Bacteria</taxon>
        <taxon>Pseudomonadati</taxon>
        <taxon>Pseudomonadota</taxon>
        <taxon>Alphaproteobacteria</taxon>
        <taxon>Hyphomicrobiales</taxon>
        <taxon>Amorphaceae</taxon>
        <taxon>Acuticoccus</taxon>
    </lineage>
</organism>
<name>A0A934IN99_9HYPH</name>